<dbReference type="PANTHER" id="PTHR42743">
    <property type="entry name" value="AMINO-ACID AMINOTRANSFERASE"/>
    <property type="match status" value="1"/>
</dbReference>
<comment type="cofactor">
    <cofactor evidence="1">
        <name>pyridoxal 5'-phosphate</name>
        <dbReference type="ChEBI" id="CHEBI:597326"/>
    </cofactor>
</comment>
<evidence type="ECO:0000256" key="1">
    <source>
        <dbReference type="ARBA" id="ARBA00001933"/>
    </source>
</evidence>
<proteinExistence type="inferred from homology"/>
<evidence type="ECO:0000256" key="2">
    <source>
        <dbReference type="ARBA" id="ARBA00009320"/>
    </source>
</evidence>
<dbReference type="GO" id="GO:0008652">
    <property type="term" value="P:amino acid biosynthetic process"/>
    <property type="evidence" value="ECO:0007669"/>
    <property type="project" value="UniProtKB-ARBA"/>
</dbReference>
<dbReference type="InterPro" id="IPR043131">
    <property type="entry name" value="BCAT-like_N"/>
</dbReference>
<dbReference type="FunFam" id="3.20.10.10:FF:000002">
    <property type="entry name" value="D-alanine aminotransferase"/>
    <property type="match status" value="1"/>
</dbReference>
<dbReference type="InterPro" id="IPR001544">
    <property type="entry name" value="Aminotrans_IV"/>
</dbReference>
<keyword evidence="3" id="KW-0663">Pyridoxal phosphate</keyword>
<name>A0A381V3U1_9ZZZZ</name>
<dbReference type="EMBL" id="UINC01007625">
    <property type="protein sequence ID" value="SVA34317.1"/>
    <property type="molecule type" value="Genomic_DNA"/>
</dbReference>
<dbReference type="GO" id="GO:0046394">
    <property type="term" value="P:carboxylic acid biosynthetic process"/>
    <property type="evidence" value="ECO:0007669"/>
    <property type="project" value="UniProtKB-ARBA"/>
</dbReference>
<evidence type="ECO:0000256" key="3">
    <source>
        <dbReference type="ARBA" id="ARBA00022898"/>
    </source>
</evidence>
<dbReference type="InterPro" id="IPR043132">
    <property type="entry name" value="BCAT-like_C"/>
</dbReference>
<dbReference type="Pfam" id="PF01063">
    <property type="entry name" value="Aminotran_4"/>
    <property type="match status" value="1"/>
</dbReference>
<dbReference type="InterPro" id="IPR050571">
    <property type="entry name" value="Class-IV_PLP-Dep_Aminotrnsfr"/>
</dbReference>
<sequence length="303" mass="33930">MASTHDYESDQRNEDIQIYINGEFYHRRDAKISVFDSGFLLGDGVWEGIRLHKGYLVHLGEHLTRLFTGAKAIGMAIGKTEEEIIEVILETLNENNMKSDVHIRLIVSRGIKKTPYQHPRVTIGKPTLVIIPEYKKANEEVKRKGLTLATVKTRRDNNTQDPRINSLSKHNCISACIEADQLGADEGLMLDSQGFISTCNSTNFFIVRKGEVWTSTGEYCLNGVTRGCVIRLCKENHISVFEKNFILDDVHSADEVFVTGTFAGVVPIISVDGKIIGDGSRGIITKILQDWYTKDIEKLAGDE</sequence>
<dbReference type="PANTHER" id="PTHR42743:SF11">
    <property type="entry name" value="AMINODEOXYCHORISMATE LYASE"/>
    <property type="match status" value="1"/>
</dbReference>
<protein>
    <recommendedName>
        <fullName evidence="5">Aminotransferase class IV</fullName>
    </recommendedName>
</protein>
<dbReference type="AlphaFoldDB" id="A0A381V3U1"/>
<dbReference type="GO" id="GO:0003824">
    <property type="term" value="F:catalytic activity"/>
    <property type="evidence" value="ECO:0007669"/>
    <property type="project" value="InterPro"/>
</dbReference>
<evidence type="ECO:0000313" key="4">
    <source>
        <dbReference type="EMBL" id="SVA34317.1"/>
    </source>
</evidence>
<organism evidence="4">
    <name type="scientific">marine metagenome</name>
    <dbReference type="NCBI Taxonomy" id="408172"/>
    <lineage>
        <taxon>unclassified sequences</taxon>
        <taxon>metagenomes</taxon>
        <taxon>ecological metagenomes</taxon>
    </lineage>
</organism>
<dbReference type="Gene3D" id="3.20.10.10">
    <property type="entry name" value="D-amino Acid Aminotransferase, subunit A, domain 2"/>
    <property type="match status" value="1"/>
</dbReference>
<dbReference type="SUPFAM" id="SSF56752">
    <property type="entry name" value="D-aminoacid aminotransferase-like PLP-dependent enzymes"/>
    <property type="match status" value="1"/>
</dbReference>
<comment type="similarity">
    <text evidence="2">Belongs to the class-IV pyridoxal-phosphate-dependent aminotransferase family.</text>
</comment>
<dbReference type="InterPro" id="IPR036038">
    <property type="entry name" value="Aminotransferase-like"/>
</dbReference>
<evidence type="ECO:0008006" key="5">
    <source>
        <dbReference type="Google" id="ProtNLM"/>
    </source>
</evidence>
<accession>A0A381V3U1</accession>
<reference evidence="4" key="1">
    <citation type="submission" date="2018-05" db="EMBL/GenBank/DDBJ databases">
        <authorList>
            <person name="Lanie J.A."/>
            <person name="Ng W.-L."/>
            <person name="Kazmierczak K.M."/>
            <person name="Andrzejewski T.M."/>
            <person name="Davidsen T.M."/>
            <person name="Wayne K.J."/>
            <person name="Tettelin H."/>
            <person name="Glass J.I."/>
            <person name="Rusch D."/>
            <person name="Podicherti R."/>
            <person name="Tsui H.-C.T."/>
            <person name="Winkler M.E."/>
        </authorList>
    </citation>
    <scope>NUCLEOTIDE SEQUENCE</scope>
</reference>
<dbReference type="Gene3D" id="3.30.470.10">
    <property type="match status" value="1"/>
</dbReference>
<gene>
    <name evidence="4" type="ORF">METZ01_LOCUS87171</name>
</gene>